<keyword evidence="11 20" id="KW-0347">Helicase</keyword>
<dbReference type="PANTHER" id="PTHR14025:SF20">
    <property type="entry name" value="FANCONI ANEMIA GROUP M PROTEIN"/>
    <property type="match status" value="1"/>
</dbReference>
<dbReference type="Proteomes" id="UP001642502">
    <property type="component" value="Unassembled WGS sequence"/>
</dbReference>
<sequence length="1603" mass="176104">MDDYDDEFSFGGDVADEDLMLAFESSAANRPSLMNGSATPVRTPRTVSTARTTPGMTRGRSGLTSSTEKLVAPASCTNVTRNRIAAPPRPEAAQSSSVLRPVPENQRNARPPTDQQIFDLTAELDDLPSDAFNSSFASYSGAASHSQRSIIAGVRNPLRLPSQQLFRQTTLFGDTLEAESTQVAHTPNQAFVLNRPPEKPTHHKIDKEAMKTWVYPTNLGPIRDYQFSIVKSSLFNNTLVALPTGLGKTFIAATVILNFYRWTKDAKMIFVAPTKPLVSQQVEACLNIAGIPRSETTLLTGETPPQLREAEWASKRLFFMTPQTLQNDLSKGYADPKSIALLVIDEAHRSTGDYAYVKVIGFMRRFTNSFRVLALTATPGSSVEAVQEVIDNLGMSHVEIRTEESMDIRQYVHSRDIERLTMEPSSEMKCVQDHFSKALQPFCDRLTKQGIWFGRDPMSLNTFTLMKAQNEWTAGPARHLNPGTKFMILGTFTLLKTLAHSIKLLNFHGIKACYDNLAELRAEAEKDEKGSKNRKQFFRDPDFQEMMMTIERWMREDGFESHPKLTFLKEQLYDHFKDQAPGSNTRAIVFNEFRDSAEDIVRSLNRDIPNVKASIFVGQADSKRSAGMKQKAQIEAIEKFKSGEFNVLVATSIGEEGLDIGQVDLIICYDASSSPIRMLQRMGRTGRKRAGRVLLLLMKGKEENKFAEAQDKYSNMQKLISDGSRFNFRYDLSDRIVPREIKPEVDKRHVEIPIENTQDPSLPEPRKPRGKLPKASKKKFHMPDDAETGFVAASAVGEDGQTKLSFSKTKAKGHAASLALPDPAEIDSLVEIPDHETALQASSCNRGHPRAAHTPSSITAINAALPDFLQFLRPCKYLHHGKFTKRTVRLMSRLAEGSYDRPRSQGLAYMRHRVPAFAPHTDGSEASDVELVHEPPSSKSRSPFRSVSCSVPSVLPTANGPVHKRRCVTGPASAMTERARLTPVGYVTSHVAAKRVFSDEDDEDERGSSKWQKSKARGSKSSIKGMTRQRSSQFQSYSFGGASVKSESPPDEDDGTATTRQAACLPRAGSKRASAVRAPLPKYNSLPQEPKPIAQRIFDGFSDGDDDLEEPDQGSKSGPRSSAARKKAFDLLDDDVDDGLDGDLALDVDLEMADAVQGHFEDNPKQPMQEEAENLMDDLSDDAFADDIAEIMNEAVQSRESPKAAVSVRSSFVGRPAPKAASKFKAESPPPQPPQETELCDILGISQMSDTIDFDDILELPNFPKPREKSPCQSAPRLRSFDSMPRQSTPVEDPGKPEKQQPVRCEQSPCESPLPDSAGTPSVKSSAEHYIVRFSQPAGTGASLRGVRRGRNRGQRARGGGARGSARGRGGKGGDQGFSAITEESDEREINSTDELGGRGGVRGGVRGRARGQRGRGSRGGGAGNYGRLEERGDDCMRTSDNYETDGSDSGGDLADFVVGDDEEVSEEAPTSSFTERILDESDVDELQAPSSRASRKRAGLVKKGQRNPVHKRRSTVVFTSSPAMSSPPPAAAQRKKSSAARSSSRSTVSKLGKSRTKASNGIPIRLSQTQSASENDDDEDIFARRPAVAQRGRRLVLESDSE</sequence>
<dbReference type="PROSITE" id="PS51194">
    <property type="entry name" value="HELICASE_CTER"/>
    <property type="match status" value="1"/>
</dbReference>
<feature type="region of interest" description="Disordered" evidence="17">
    <location>
        <begin position="918"/>
        <end position="946"/>
    </location>
</feature>
<evidence type="ECO:0000256" key="3">
    <source>
        <dbReference type="ARBA" id="ARBA00009889"/>
    </source>
</evidence>
<keyword evidence="14" id="KW-0539">Nucleus</keyword>
<feature type="compositionally biased region" description="Basic residues" evidence="17">
    <location>
        <begin position="768"/>
        <end position="780"/>
    </location>
</feature>
<feature type="compositionally biased region" description="Basic and acidic residues" evidence="17">
    <location>
        <begin position="1428"/>
        <end position="1438"/>
    </location>
</feature>
<comment type="similarity">
    <text evidence="3">Belongs to the DEAD box helicase family. DEAH subfamily. FANCM sub-subfamily.</text>
</comment>
<evidence type="ECO:0000256" key="12">
    <source>
        <dbReference type="ARBA" id="ARBA00022840"/>
    </source>
</evidence>
<evidence type="ECO:0000256" key="14">
    <source>
        <dbReference type="ARBA" id="ARBA00023242"/>
    </source>
</evidence>
<feature type="region of interest" description="Disordered" evidence="17">
    <location>
        <begin position="748"/>
        <end position="781"/>
    </location>
</feature>
<name>A0ABP0D952_9PEZI</name>
<dbReference type="InterPro" id="IPR044749">
    <property type="entry name" value="FANCM_DEXDc"/>
</dbReference>
<dbReference type="Pfam" id="PF00271">
    <property type="entry name" value="Helicase_C"/>
    <property type="match status" value="1"/>
</dbReference>
<evidence type="ECO:0000313" key="20">
    <source>
        <dbReference type="EMBL" id="CAK7264743.1"/>
    </source>
</evidence>
<dbReference type="GO" id="GO:0016787">
    <property type="term" value="F:hydrolase activity"/>
    <property type="evidence" value="ECO:0007669"/>
    <property type="project" value="UniProtKB-KW"/>
</dbReference>
<keyword evidence="12" id="KW-0067">ATP-binding</keyword>
<comment type="function">
    <text evidence="1">ATP-dependent DNA helicase involved in DNA damage repair by homologous recombination and in genome maintenance. Capable of unwinding D-loops. Plays a role in limiting crossover recombinants during mitotic DNA double-strand break (DSB) repair. Component of a FANCM-MHF complex which promotes gene conversion at blocked replication forks, probably by reversal of the stalled fork.</text>
</comment>
<feature type="region of interest" description="Disordered" evidence="17">
    <location>
        <begin position="82"/>
        <end position="113"/>
    </location>
</feature>
<dbReference type="Pfam" id="PF04851">
    <property type="entry name" value="ResIII"/>
    <property type="match status" value="1"/>
</dbReference>
<feature type="region of interest" description="Disordered" evidence="17">
    <location>
        <begin position="1195"/>
        <end position="1603"/>
    </location>
</feature>
<accession>A0ABP0D952</accession>
<feature type="compositionally biased region" description="Low complexity" evidence="17">
    <location>
        <begin position="935"/>
        <end position="946"/>
    </location>
</feature>
<feature type="compositionally biased region" description="Basic residues" evidence="17">
    <location>
        <begin position="1346"/>
        <end position="1356"/>
    </location>
</feature>
<feature type="compositionally biased region" description="Low complexity" evidence="17">
    <location>
        <begin position="1028"/>
        <end position="1043"/>
    </location>
</feature>
<feature type="compositionally biased region" description="Polar residues" evidence="17">
    <location>
        <begin position="30"/>
        <end position="55"/>
    </location>
</feature>
<feature type="compositionally biased region" description="Gly residues" evidence="17">
    <location>
        <begin position="1357"/>
        <end position="1376"/>
    </location>
</feature>
<evidence type="ECO:0000256" key="2">
    <source>
        <dbReference type="ARBA" id="ARBA00004123"/>
    </source>
</evidence>
<keyword evidence="10 20" id="KW-0378">Hydrolase</keyword>
<feature type="domain" description="Helicase ATP-binding" evidence="18">
    <location>
        <begin position="229"/>
        <end position="397"/>
    </location>
</feature>
<evidence type="ECO:0000256" key="17">
    <source>
        <dbReference type="SAM" id="MobiDB-lite"/>
    </source>
</evidence>
<keyword evidence="21" id="KW-1185">Reference proteome</keyword>
<evidence type="ECO:0000256" key="13">
    <source>
        <dbReference type="ARBA" id="ARBA00023204"/>
    </source>
</evidence>
<comment type="subunit">
    <text evidence="4">Interacts with the MHF histone-fold complex to form the FANCM-MHF complex.</text>
</comment>
<comment type="catalytic activity">
    <reaction evidence="16">
        <text>ATP + H2O = ADP + phosphate + H(+)</text>
        <dbReference type="Rhea" id="RHEA:13065"/>
        <dbReference type="ChEBI" id="CHEBI:15377"/>
        <dbReference type="ChEBI" id="CHEBI:15378"/>
        <dbReference type="ChEBI" id="CHEBI:30616"/>
        <dbReference type="ChEBI" id="CHEBI:43474"/>
        <dbReference type="ChEBI" id="CHEBI:456216"/>
        <dbReference type="EC" id="3.6.4.12"/>
    </reaction>
</comment>
<feature type="region of interest" description="Disordered" evidence="17">
    <location>
        <begin position="998"/>
        <end position="1125"/>
    </location>
</feature>
<dbReference type="InterPro" id="IPR039686">
    <property type="entry name" value="FANCM/Mph1-like_ID"/>
</dbReference>
<feature type="domain" description="Helicase C-terminal" evidence="19">
    <location>
        <begin position="568"/>
        <end position="744"/>
    </location>
</feature>
<dbReference type="CDD" id="cd12091">
    <property type="entry name" value="FANCM_ID"/>
    <property type="match status" value="1"/>
</dbReference>
<dbReference type="InterPro" id="IPR014001">
    <property type="entry name" value="Helicase_ATP-bd"/>
</dbReference>
<gene>
    <name evidence="20" type="primary">MPH1</name>
    <name evidence="20" type="ORF">SEPCBS119000_001151</name>
</gene>
<evidence type="ECO:0000313" key="21">
    <source>
        <dbReference type="Proteomes" id="UP001642502"/>
    </source>
</evidence>
<dbReference type="CDD" id="cd18801">
    <property type="entry name" value="SF2_C_FANCM_Hef"/>
    <property type="match status" value="1"/>
</dbReference>
<dbReference type="SUPFAM" id="SSF52540">
    <property type="entry name" value="P-loop containing nucleoside triphosphate hydrolases"/>
    <property type="match status" value="1"/>
</dbReference>
<dbReference type="Gene3D" id="1.20.1320.20">
    <property type="entry name" value="hef helicase domain"/>
    <property type="match status" value="1"/>
</dbReference>
<proteinExistence type="inferred from homology"/>
<evidence type="ECO:0000259" key="18">
    <source>
        <dbReference type="PROSITE" id="PS51192"/>
    </source>
</evidence>
<dbReference type="SMART" id="SM00490">
    <property type="entry name" value="HELICc"/>
    <property type="match status" value="1"/>
</dbReference>
<keyword evidence="8" id="KW-0547">Nucleotide-binding</keyword>
<dbReference type="Gene3D" id="3.40.50.300">
    <property type="entry name" value="P-loop containing nucleotide triphosphate hydrolases"/>
    <property type="match status" value="2"/>
</dbReference>
<dbReference type="CDD" id="cd18033">
    <property type="entry name" value="DEXDc_FANCM"/>
    <property type="match status" value="1"/>
</dbReference>
<evidence type="ECO:0000256" key="16">
    <source>
        <dbReference type="ARBA" id="ARBA00047995"/>
    </source>
</evidence>
<evidence type="ECO:0000256" key="9">
    <source>
        <dbReference type="ARBA" id="ARBA00022763"/>
    </source>
</evidence>
<evidence type="ECO:0000256" key="15">
    <source>
        <dbReference type="ARBA" id="ARBA00033042"/>
    </source>
</evidence>
<evidence type="ECO:0000256" key="11">
    <source>
        <dbReference type="ARBA" id="ARBA00022806"/>
    </source>
</evidence>
<evidence type="ECO:0000256" key="6">
    <source>
        <dbReference type="ARBA" id="ARBA00020045"/>
    </source>
</evidence>
<evidence type="ECO:0000256" key="7">
    <source>
        <dbReference type="ARBA" id="ARBA00021225"/>
    </source>
</evidence>
<feature type="compositionally biased region" description="Basic residues" evidence="17">
    <location>
        <begin position="1406"/>
        <end position="1417"/>
    </location>
</feature>
<dbReference type="EMBL" id="CAWUON010000008">
    <property type="protein sequence ID" value="CAK7264743.1"/>
    <property type="molecule type" value="Genomic_DNA"/>
</dbReference>
<dbReference type="PANTHER" id="PTHR14025">
    <property type="entry name" value="FANCONI ANEMIA GROUP M FANCM FAMILY MEMBER"/>
    <property type="match status" value="1"/>
</dbReference>
<feature type="compositionally biased region" description="Acidic residues" evidence="17">
    <location>
        <begin position="1102"/>
        <end position="1112"/>
    </location>
</feature>
<dbReference type="InterPro" id="IPR027417">
    <property type="entry name" value="P-loop_NTPase"/>
</dbReference>
<dbReference type="PROSITE" id="PS51192">
    <property type="entry name" value="HELICASE_ATP_BIND_1"/>
    <property type="match status" value="1"/>
</dbReference>
<evidence type="ECO:0000256" key="10">
    <source>
        <dbReference type="ARBA" id="ARBA00022801"/>
    </source>
</evidence>
<dbReference type="InterPro" id="IPR001650">
    <property type="entry name" value="Helicase_C-like"/>
</dbReference>
<evidence type="ECO:0000259" key="19">
    <source>
        <dbReference type="PROSITE" id="PS51194"/>
    </source>
</evidence>
<dbReference type="InterPro" id="IPR006935">
    <property type="entry name" value="Helicase/UvrB_N"/>
</dbReference>
<keyword evidence="13" id="KW-0234">DNA repair</keyword>
<dbReference type="EC" id="3.6.4.12" evidence="5"/>
<feature type="compositionally biased region" description="Low complexity" evidence="17">
    <location>
        <begin position="1540"/>
        <end position="1551"/>
    </location>
</feature>
<protein>
    <recommendedName>
        <fullName evidence="7">ATP-dependent DNA helicase MPH1</fullName>
        <ecNumber evidence="5">3.6.4.12</ecNumber>
    </recommendedName>
    <alternativeName>
        <fullName evidence="6">ATP-dependent DNA helicase mph1</fullName>
    </alternativeName>
    <alternativeName>
        <fullName evidence="15">FANCM-like protein 1</fullName>
    </alternativeName>
</protein>
<evidence type="ECO:0000256" key="8">
    <source>
        <dbReference type="ARBA" id="ARBA00022741"/>
    </source>
</evidence>
<keyword evidence="9" id="KW-0227">DNA damage</keyword>
<dbReference type="SMART" id="SM00487">
    <property type="entry name" value="DEXDc"/>
    <property type="match status" value="1"/>
</dbReference>
<comment type="caution">
    <text evidence="20">The sequence shown here is derived from an EMBL/GenBank/DDBJ whole genome shotgun (WGS) entry which is preliminary data.</text>
</comment>
<feature type="region of interest" description="Disordered" evidence="17">
    <location>
        <begin position="30"/>
        <end position="70"/>
    </location>
</feature>
<evidence type="ECO:0000256" key="4">
    <source>
        <dbReference type="ARBA" id="ARBA00011390"/>
    </source>
</evidence>
<reference evidence="20 21" key="1">
    <citation type="submission" date="2024-01" db="EMBL/GenBank/DDBJ databases">
        <authorList>
            <person name="Allen C."/>
            <person name="Tagirdzhanova G."/>
        </authorList>
    </citation>
    <scope>NUCLEOTIDE SEQUENCE [LARGE SCALE GENOMIC DNA]</scope>
    <source>
        <strain evidence="20 21">CBS 119000</strain>
    </source>
</reference>
<dbReference type="GO" id="GO:0003678">
    <property type="term" value="F:DNA helicase activity"/>
    <property type="evidence" value="ECO:0007669"/>
    <property type="project" value="UniProtKB-EC"/>
</dbReference>
<organism evidence="20 21">
    <name type="scientific">Sporothrix epigloea</name>
    <dbReference type="NCBI Taxonomy" id="1892477"/>
    <lineage>
        <taxon>Eukaryota</taxon>
        <taxon>Fungi</taxon>
        <taxon>Dikarya</taxon>
        <taxon>Ascomycota</taxon>
        <taxon>Pezizomycotina</taxon>
        <taxon>Sordariomycetes</taxon>
        <taxon>Sordariomycetidae</taxon>
        <taxon>Ophiostomatales</taxon>
        <taxon>Ophiostomataceae</taxon>
        <taxon>Sporothrix</taxon>
    </lineage>
</organism>
<comment type="subcellular location">
    <subcellularLocation>
        <location evidence="2">Nucleus</location>
    </subcellularLocation>
</comment>
<feature type="compositionally biased region" description="Basic residues" evidence="17">
    <location>
        <begin position="1494"/>
        <end position="1515"/>
    </location>
</feature>
<evidence type="ECO:0000256" key="5">
    <source>
        <dbReference type="ARBA" id="ARBA00012551"/>
    </source>
</evidence>
<evidence type="ECO:0000256" key="1">
    <source>
        <dbReference type="ARBA" id="ARBA00003813"/>
    </source>
</evidence>